<dbReference type="RefSeq" id="WP_147891586.1">
    <property type="nucleotide sequence ID" value="NZ_VRTS01000004.1"/>
</dbReference>
<comment type="caution">
    <text evidence="2">The sequence shown here is derived from an EMBL/GenBank/DDBJ whole genome shotgun (WGS) entry which is preliminary data.</text>
</comment>
<keyword evidence="3" id="KW-1185">Reference proteome</keyword>
<gene>
    <name evidence="2" type="ORF">FU658_07960</name>
</gene>
<protein>
    <recommendedName>
        <fullName evidence="4">PA2779 family protein</fullName>
    </recommendedName>
</protein>
<evidence type="ECO:0000313" key="2">
    <source>
        <dbReference type="EMBL" id="TXK62663.1"/>
    </source>
</evidence>
<name>A0A5C8KQE9_9GAMM</name>
<reference evidence="2 3" key="1">
    <citation type="submission" date="2019-08" db="EMBL/GenBank/DDBJ databases">
        <authorList>
            <person name="Karlyshev A.V."/>
        </authorList>
    </citation>
    <scope>NUCLEOTIDE SEQUENCE [LARGE SCALE GENOMIC DNA]</scope>
    <source>
        <strain evidence="2 3">Alg18-2.2</strain>
    </source>
</reference>
<organism evidence="2 3">
    <name type="scientific">Alkalisalibacterium limincola</name>
    <dbReference type="NCBI Taxonomy" id="2699169"/>
    <lineage>
        <taxon>Bacteria</taxon>
        <taxon>Pseudomonadati</taxon>
        <taxon>Pseudomonadota</taxon>
        <taxon>Gammaproteobacteria</taxon>
        <taxon>Lysobacterales</taxon>
        <taxon>Lysobacteraceae</taxon>
        <taxon>Alkalisalibacterium</taxon>
    </lineage>
</organism>
<dbReference type="NCBIfam" id="NF033919">
    <property type="entry name" value="PA2779_fam"/>
    <property type="match status" value="1"/>
</dbReference>
<dbReference type="AlphaFoldDB" id="A0A5C8KQE9"/>
<dbReference type="Pfam" id="PF20332">
    <property type="entry name" value="DUF6627"/>
    <property type="match status" value="1"/>
</dbReference>
<dbReference type="OrthoDB" id="6401969at2"/>
<evidence type="ECO:0000313" key="3">
    <source>
        <dbReference type="Proteomes" id="UP000321248"/>
    </source>
</evidence>
<dbReference type="InterPro" id="IPR046735">
    <property type="entry name" value="PA2779-like"/>
</dbReference>
<dbReference type="Proteomes" id="UP000321248">
    <property type="component" value="Unassembled WGS sequence"/>
</dbReference>
<evidence type="ECO:0000256" key="1">
    <source>
        <dbReference type="SAM" id="Phobius"/>
    </source>
</evidence>
<evidence type="ECO:0008006" key="4">
    <source>
        <dbReference type="Google" id="ProtNLM"/>
    </source>
</evidence>
<keyword evidence="1" id="KW-0472">Membrane</keyword>
<sequence length="122" mass="13272">MFKQILVVFLSVALLMGGFVGQVQASIISTQDAMSVETRQARVAEVHQLMSREDVREAMVRLGADPEQAQLRVASLSDAELMDVHGQLEKLPAGGDALVVIGVVFLVLLILDLTGVINIFRR</sequence>
<keyword evidence="1" id="KW-1133">Transmembrane helix</keyword>
<accession>A0A5C8KQE9</accession>
<dbReference type="EMBL" id="VRTS01000004">
    <property type="protein sequence ID" value="TXK62663.1"/>
    <property type="molecule type" value="Genomic_DNA"/>
</dbReference>
<keyword evidence="1" id="KW-0812">Transmembrane</keyword>
<proteinExistence type="predicted"/>
<feature type="transmembrane region" description="Helical" evidence="1">
    <location>
        <begin position="97"/>
        <end position="120"/>
    </location>
</feature>